<reference evidence="4 5" key="1">
    <citation type="submission" date="2014-10" db="EMBL/GenBank/DDBJ databases">
        <title>Draft genome sequence of Pseudomonas chlororaphis EA105.</title>
        <authorList>
            <person name="McCully L.M."/>
            <person name="Bitzer A.S."/>
            <person name="Spence C."/>
            <person name="Bais H."/>
            <person name="Silby M.W."/>
        </authorList>
    </citation>
    <scope>NUCLEOTIDE SEQUENCE [LARGE SCALE GENOMIC DNA]</scope>
    <source>
        <strain evidence="4 5">EA105</strain>
    </source>
</reference>
<dbReference type="PATRIC" id="fig|587753.9.peg.726"/>
<feature type="transmembrane region" description="Helical" evidence="1">
    <location>
        <begin position="365"/>
        <end position="382"/>
    </location>
</feature>
<evidence type="ECO:0000259" key="2">
    <source>
        <dbReference type="Pfam" id="PF19830"/>
    </source>
</evidence>
<organism evidence="4 5">
    <name type="scientific">Pseudomonas chlororaphis</name>
    <dbReference type="NCBI Taxonomy" id="587753"/>
    <lineage>
        <taxon>Bacteria</taxon>
        <taxon>Pseudomonadati</taxon>
        <taxon>Pseudomonadota</taxon>
        <taxon>Gammaproteobacteria</taxon>
        <taxon>Pseudomonadales</taxon>
        <taxon>Pseudomonadaceae</taxon>
        <taxon>Pseudomonas</taxon>
    </lineage>
</organism>
<feature type="transmembrane region" description="Helical" evidence="1">
    <location>
        <begin position="154"/>
        <end position="171"/>
    </location>
</feature>
<feature type="transmembrane region" description="Helical" evidence="1">
    <location>
        <begin position="12"/>
        <end position="31"/>
    </location>
</feature>
<feature type="domain" description="DUF6311" evidence="3">
    <location>
        <begin position="432"/>
        <end position="536"/>
    </location>
</feature>
<dbReference type="AlphaFoldDB" id="A0A0A6FRY3"/>
<evidence type="ECO:0000259" key="3">
    <source>
        <dbReference type="Pfam" id="PF25853"/>
    </source>
</evidence>
<dbReference type="Pfam" id="PF25853">
    <property type="entry name" value="DUF6311_C"/>
    <property type="match status" value="1"/>
</dbReference>
<name>A0A0A6FRY3_9PSED</name>
<protein>
    <submittedName>
        <fullName evidence="4">Membrane protein</fullName>
    </submittedName>
</protein>
<evidence type="ECO:0000313" key="5">
    <source>
        <dbReference type="Proteomes" id="UP000030564"/>
    </source>
</evidence>
<evidence type="ECO:0000256" key="1">
    <source>
        <dbReference type="SAM" id="Phobius"/>
    </source>
</evidence>
<keyword evidence="1" id="KW-1133">Transmembrane helix</keyword>
<gene>
    <name evidence="4" type="ORF">NZ35_03540</name>
</gene>
<feature type="transmembrane region" description="Helical" evidence="1">
    <location>
        <begin position="389"/>
        <end position="409"/>
    </location>
</feature>
<feature type="transmembrane region" description="Helical" evidence="1">
    <location>
        <begin position="95"/>
        <end position="118"/>
    </location>
</feature>
<dbReference type="Proteomes" id="UP000030564">
    <property type="component" value="Unassembled WGS sequence"/>
</dbReference>
<feature type="transmembrane region" description="Helical" evidence="1">
    <location>
        <begin position="183"/>
        <end position="205"/>
    </location>
</feature>
<keyword evidence="1" id="KW-0472">Membrane</keyword>
<sequence length="698" mass="77712">MKDSRNHPALGLLPLLLGVLAFFCVIGPQALDPQNIAWLEQGDPATHYLGWEYFRHAPWTFPLGLNPFYGLELGNSIIFSDSNPLLALLFKPFNAWLPATFQYFGLWLLACFVLQAWFGWKLLGLMTGNPLIRLLGSGLLVFSPPMFLRMGGHLSLSGHFLILVALYLALLPNLYRRRLAWGALLAVTAMVHAYLLAMVALIWVADLLGKTFNQQLTRRQGLLEGVLLFAVVSVCCWQVGYFAIADGIKSGGFGLYRMNLLSPFDPAGWSFVLPDLPKASGDYEGFNYAGLGVLSLVPLALIAWLRNRQPLKDEIRARPWLLLALTGLWLFALSNQIGVGAHTFSYPLPKIATNLANVFRASGRMFWPVLYALILMVMFLLVRGYRPRIVVALLALALTMQVVDTRNGWMGLRNGKMMTPSAEWPTPMRDPFWASAAAHYPNIRSLMPQNQSERWQVIADFAATHGLKTDAVYLGRMSSTALEQARQKAQRMLESGQYEADSLYILDDTVLADAAKSVNSETDLLTRVDGLVVLAPGWKRCSQCLSMPDEGRRMSLLALMRPGQTQIFNYSARQLVSGWSTPENWGTWSAGQQAQVDVRVTPEARSIALEVMAFVLPQHPAQRVIVSLNGEQVLSTRLVQHQDNHLEIPISPAIRQHLADNDRLTIELQLPDAISPEQLGINDDSRVMGLGLKRLTVN</sequence>
<comment type="caution">
    <text evidence="4">The sequence shown here is derived from an EMBL/GenBank/DDBJ whole genome shotgun (WGS) entry which is preliminary data.</text>
</comment>
<accession>A0A0A6FRY3</accession>
<evidence type="ECO:0000313" key="4">
    <source>
        <dbReference type="EMBL" id="KHA75361.1"/>
    </source>
</evidence>
<dbReference type="Pfam" id="PF19830">
    <property type="entry name" value="DUF6311"/>
    <property type="match status" value="1"/>
</dbReference>
<feature type="transmembrane region" description="Helical" evidence="1">
    <location>
        <begin position="317"/>
        <end position="337"/>
    </location>
</feature>
<proteinExistence type="predicted"/>
<dbReference type="InterPro" id="IPR046278">
    <property type="entry name" value="DUF6311"/>
</dbReference>
<keyword evidence="1" id="KW-0812">Transmembrane</keyword>
<feature type="domain" description="DUF6311" evidence="2">
    <location>
        <begin position="16"/>
        <end position="406"/>
    </location>
</feature>
<dbReference type="OrthoDB" id="1814621at2"/>
<feature type="transmembrane region" description="Helical" evidence="1">
    <location>
        <begin position="225"/>
        <end position="244"/>
    </location>
</feature>
<dbReference type="InterPro" id="IPR058671">
    <property type="entry name" value="DUF6311_C"/>
</dbReference>
<dbReference type="EMBL" id="JSFK01000001">
    <property type="protein sequence ID" value="KHA75361.1"/>
    <property type="molecule type" value="Genomic_DNA"/>
</dbReference>
<feature type="transmembrane region" description="Helical" evidence="1">
    <location>
        <begin position="285"/>
        <end position="305"/>
    </location>
</feature>